<proteinExistence type="predicted"/>
<reference evidence="1" key="1">
    <citation type="journal article" date="2019" name="Sci. Rep.">
        <title>Draft genome of Tanacetum cinerariifolium, the natural source of mosquito coil.</title>
        <authorList>
            <person name="Yamashiro T."/>
            <person name="Shiraishi A."/>
            <person name="Satake H."/>
            <person name="Nakayama K."/>
        </authorList>
    </citation>
    <scope>NUCLEOTIDE SEQUENCE</scope>
</reference>
<evidence type="ECO:0000313" key="1">
    <source>
        <dbReference type="EMBL" id="GEU58619.1"/>
    </source>
</evidence>
<comment type="caution">
    <text evidence="1">The sequence shown here is derived from an EMBL/GenBank/DDBJ whole genome shotgun (WGS) entry which is preliminary data.</text>
</comment>
<accession>A0A6L2LBV9</accession>
<name>A0A6L2LBV9_TANCI</name>
<organism evidence="1">
    <name type="scientific">Tanacetum cinerariifolium</name>
    <name type="common">Dalmatian daisy</name>
    <name type="synonym">Chrysanthemum cinerariifolium</name>
    <dbReference type="NCBI Taxonomy" id="118510"/>
    <lineage>
        <taxon>Eukaryota</taxon>
        <taxon>Viridiplantae</taxon>
        <taxon>Streptophyta</taxon>
        <taxon>Embryophyta</taxon>
        <taxon>Tracheophyta</taxon>
        <taxon>Spermatophyta</taxon>
        <taxon>Magnoliopsida</taxon>
        <taxon>eudicotyledons</taxon>
        <taxon>Gunneridae</taxon>
        <taxon>Pentapetalae</taxon>
        <taxon>asterids</taxon>
        <taxon>campanulids</taxon>
        <taxon>Asterales</taxon>
        <taxon>Asteraceae</taxon>
        <taxon>Asteroideae</taxon>
        <taxon>Anthemideae</taxon>
        <taxon>Anthemidinae</taxon>
        <taxon>Tanacetum</taxon>
    </lineage>
</organism>
<sequence length="86" mass="10666">MRTDELYKFSYGTLDTVRTTLYDIALGIRMKYLQKKKWSRLDKRKARVMIQDINKQLFQRRLMRNLEKFISGREYKEDLRLLEWTI</sequence>
<dbReference type="EMBL" id="BKCJ010004032">
    <property type="protein sequence ID" value="GEU58619.1"/>
    <property type="molecule type" value="Genomic_DNA"/>
</dbReference>
<dbReference type="AlphaFoldDB" id="A0A6L2LBV9"/>
<gene>
    <name evidence="1" type="ORF">Tci_030597</name>
</gene>
<protein>
    <submittedName>
        <fullName evidence="1">Uncharacterized protein</fullName>
    </submittedName>
</protein>